<feature type="compositionally biased region" description="Basic and acidic residues" evidence="1">
    <location>
        <begin position="89"/>
        <end position="99"/>
    </location>
</feature>
<reference evidence="2" key="3">
    <citation type="submission" date="2015-04" db="UniProtKB">
        <authorList>
            <consortium name="EnsemblPlants"/>
        </authorList>
    </citation>
    <scope>IDENTIFICATION</scope>
</reference>
<dbReference type="Proteomes" id="UP000032180">
    <property type="component" value="Chromosome 11"/>
</dbReference>
<reference evidence="2 3" key="1">
    <citation type="submission" date="2012-08" db="EMBL/GenBank/DDBJ databases">
        <title>Oryza genome evolution.</title>
        <authorList>
            <person name="Wing R.A."/>
        </authorList>
    </citation>
    <scope>NUCLEOTIDE SEQUENCE</scope>
</reference>
<organism evidence="2 3">
    <name type="scientific">Leersia perrieri</name>
    <dbReference type="NCBI Taxonomy" id="77586"/>
    <lineage>
        <taxon>Eukaryota</taxon>
        <taxon>Viridiplantae</taxon>
        <taxon>Streptophyta</taxon>
        <taxon>Embryophyta</taxon>
        <taxon>Tracheophyta</taxon>
        <taxon>Spermatophyta</taxon>
        <taxon>Magnoliopsida</taxon>
        <taxon>Liliopsida</taxon>
        <taxon>Poales</taxon>
        <taxon>Poaceae</taxon>
        <taxon>BOP clade</taxon>
        <taxon>Oryzoideae</taxon>
        <taxon>Oryzeae</taxon>
        <taxon>Oryzinae</taxon>
        <taxon>Leersia</taxon>
    </lineage>
</organism>
<feature type="compositionally biased region" description="Basic residues" evidence="1">
    <location>
        <begin position="1"/>
        <end position="16"/>
    </location>
</feature>
<dbReference type="Gramene" id="LPERR11G14590.1">
    <property type="protein sequence ID" value="LPERR11G14590.1"/>
    <property type="gene ID" value="LPERR11G14590"/>
</dbReference>
<evidence type="ECO:0000313" key="3">
    <source>
        <dbReference type="Proteomes" id="UP000032180"/>
    </source>
</evidence>
<name>A0A0D9XTK2_9ORYZ</name>
<accession>A0A0D9XTK2</accession>
<evidence type="ECO:0000313" key="2">
    <source>
        <dbReference type="EnsemblPlants" id="LPERR11G14590.1"/>
    </source>
</evidence>
<evidence type="ECO:0000256" key="1">
    <source>
        <dbReference type="SAM" id="MobiDB-lite"/>
    </source>
</evidence>
<keyword evidence="3" id="KW-1185">Reference proteome</keyword>
<dbReference type="AlphaFoldDB" id="A0A0D9XTK2"/>
<dbReference type="EnsemblPlants" id="LPERR11G14590.1">
    <property type="protein sequence ID" value="LPERR11G14590.1"/>
    <property type="gene ID" value="LPERR11G14590"/>
</dbReference>
<sequence length="204" mass="23267">MGKHVKGGGRGRRCKRPSSTPAASSWWSLTFWRQIFWWSSPPVRVVPPPPSNGGEATTLAPSPERAPPPETTPLAPSPERVSPPPPVPERGHQAWLDRRREKKKKGRRNRENQLIVDGEPVPNDVKDAYIEYCQASSILRHKFVCHICFFQEHDFTKSNKIMGRERIAASMFALIVIFSYTDTSVTFYRPIGGDDQCEKADWWR</sequence>
<feature type="region of interest" description="Disordered" evidence="1">
    <location>
        <begin position="1"/>
        <end position="22"/>
    </location>
</feature>
<proteinExistence type="predicted"/>
<feature type="region of interest" description="Disordered" evidence="1">
    <location>
        <begin position="48"/>
        <end position="113"/>
    </location>
</feature>
<dbReference type="HOGENOM" id="CLU_1344984_0_0_1"/>
<reference evidence="3" key="2">
    <citation type="submission" date="2013-12" db="EMBL/GenBank/DDBJ databases">
        <authorList>
            <person name="Yu Y."/>
            <person name="Lee S."/>
            <person name="de Baynast K."/>
            <person name="Wissotski M."/>
            <person name="Liu L."/>
            <person name="Talag J."/>
            <person name="Goicoechea J."/>
            <person name="Angelova A."/>
            <person name="Jetty R."/>
            <person name="Kudrna D."/>
            <person name="Golser W."/>
            <person name="Rivera L."/>
            <person name="Zhang J."/>
            <person name="Wing R."/>
        </authorList>
    </citation>
    <scope>NUCLEOTIDE SEQUENCE</scope>
</reference>
<protein>
    <submittedName>
        <fullName evidence="2">Uncharacterized protein</fullName>
    </submittedName>
</protein>